<dbReference type="Gene3D" id="3.40.720.10">
    <property type="entry name" value="Alkaline Phosphatase, subunit A"/>
    <property type="match status" value="2"/>
</dbReference>
<dbReference type="CDD" id="cd16011">
    <property type="entry name" value="iPGM_like"/>
    <property type="match status" value="1"/>
</dbReference>
<feature type="region of interest" description="Disordered" evidence="7">
    <location>
        <begin position="178"/>
        <end position="197"/>
    </location>
</feature>
<evidence type="ECO:0000259" key="8">
    <source>
        <dbReference type="Pfam" id="PF01676"/>
    </source>
</evidence>
<dbReference type="Pfam" id="PF10143">
    <property type="entry name" value="PhosphMutase"/>
    <property type="match status" value="1"/>
</dbReference>
<name>A0A267MLB4_9FIRM</name>
<evidence type="ECO:0000256" key="5">
    <source>
        <dbReference type="ARBA" id="ARBA00023152"/>
    </source>
</evidence>
<dbReference type="InterPro" id="IPR017850">
    <property type="entry name" value="Alkaline_phosphatase_core_sf"/>
</dbReference>
<evidence type="ECO:0000256" key="3">
    <source>
        <dbReference type="ARBA" id="ARBA00004921"/>
    </source>
</evidence>
<evidence type="ECO:0000256" key="7">
    <source>
        <dbReference type="SAM" id="MobiDB-lite"/>
    </source>
</evidence>
<comment type="similarity">
    <text evidence="4">Belongs to the BPG-independent phosphoglycerate mutase family. A-PGAM subfamily.</text>
</comment>
<dbReference type="NCBIfam" id="NF003160">
    <property type="entry name" value="PRK04135.1"/>
    <property type="match status" value="1"/>
</dbReference>
<comment type="function">
    <text evidence="2">Catalyzes the interconversion of 2-phosphoglycerate and 3-phosphoglycerate.</text>
</comment>
<evidence type="ECO:0000313" key="9">
    <source>
        <dbReference type="EMBL" id="PAB60202.1"/>
    </source>
</evidence>
<dbReference type="GO" id="GO:0004619">
    <property type="term" value="F:phosphoglycerate mutase activity"/>
    <property type="evidence" value="ECO:0007669"/>
    <property type="project" value="UniProtKB-EC"/>
</dbReference>
<keyword evidence="10" id="KW-1185">Reference proteome</keyword>
<keyword evidence="6" id="KW-0413">Isomerase</keyword>
<sequence length="405" mass="45050">MNYEQVISDTVKTNNSTIVLLVMDGVGDIRNKEFGNRTPLEYAHTPNLDKLARESSLGRMYPVLPGITPGSGPGHTSLFGYDPFDVQIGRGVLEAVGIGFNLEWGDVAARCNFSSMDENGLVTDRRAGRIPTEETERLCEKLRTIKEIDGVEIIIEPGKGHRFVTVFRSKDKKLGSSINDVDPLAEGKAPREAKGEDENSQFLANVINKFMKKGYELIKDDHPANGFLMRGIASRPELTSMRDKYLLESAAIASYPMYKGISSLLGMTLLPTGDTIESLFNTYVQSKAKYDFFFIHIKGTDQAGEDGDFLDKVRHIEEVDKYLPILLQNKPDVLAITADHSSPCPMRSHSWHPVPLLIHSRFCGTDDAKYFHENCCNKGGLGFFESKYLMGLLLANAKRLDKFGA</sequence>
<evidence type="ECO:0000256" key="1">
    <source>
        <dbReference type="ARBA" id="ARBA00000370"/>
    </source>
</evidence>
<dbReference type="InterPro" id="IPR006124">
    <property type="entry name" value="Metalloenzyme"/>
</dbReference>
<proteinExistence type="inferred from homology"/>
<dbReference type="GO" id="GO:0006096">
    <property type="term" value="P:glycolytic process"/>
    <property type="evidence" value="ECO:0007669"/>
    <property type="project" value="UniProtKB-KW"/>
</dbReference>
<dbReference type="PIRSF" id="PIRSF006392">
    <property type="entry name" value="IPGAM_arch"/>
    <property type="match status" value="1"/>
</dbReference>
<comment type="catalytic activity">
    <reaction evidence="1">
        <text>(2R)-2-phosphoglycerate = (2R)-3-phosphoglycerate</text>
        <dbReference type="Rhea" id="RHEA:15901"/>
        <dbReference type="ChEBI" id="CHEBI:58272"/>
        <dbReference type="ChEBI" id="CHEBI:58289"/>
        <dbReference type="EC" id="5.4.2.12"/>
    </reaction>
</comment>
<gene>
    <name evidence="9" type="ORF">CCE28_04695</name>
</gene>
<organism evidence="9 10">
    <name type="scientific">Anaeromicrobium sediminis</name>
    <dbReference type="NCBI Taxonomy" id="1478221"/>
    <lineage>
        <taxon>Bacteria</taxon>
        <taxon>Bacillati</taxon>
        <taxon>Bacillota</taxon>
        <taxon>Clostridia</taxon>
        <taxon>Peptostreptococcales</taxon>
        <taxon>Thermotaleaceae</taxon>
        <taxon>Anaeromicrobium</taxon>
    </lineage>
</organism>
<dbReference type="Proteomes" id="UP000216024">
    <property type="component" value="Unassembled WGS sequence"/>
</dbReference>
<dbReference type="GO" id="GO:0046872">
    <property type="term" value="F:metal ion binding"/>
    <property type="evidence" value="ECO:0007669"/>
    <property type="project" value="InterPro"/>
</dbReference>
<dbReference type="SUPFAM" id="SSF53649">
    <property type="entry name" value="Alkaline phosphatase-like"/>
    <property type="match status" value="1"/>
</dbReference>
<evidence type="ECO:0000256" key="6">
    <source>
        <dbReference type="ARBA" id="ARBA00023235"/>
    </source>
</evidence>
<dbReference type="NCBIfam" id="TIGR00306">
    <property type="entry name" value="apgM"/>
    <property type="match status" value="1"/>
</dbReference>
<comment type="caution">
    <text evidence="9">The sequence shown here is derived from an EMBL/GenBank/DDBJ whole genome shotgun (WGS) entry which is preliminary data.</text>
</comment>
<dbReference type="PANTHER" id="PTHR31209">
    <property type="entry name" value="COFACTOR-INDEPENDENT PHOSPHOGLYCERATE MUTASE"/>
    <property type="match status" value="1"/>
</dbReference>
<dbReference type="OrthoDB" id="9804453at2"/>
<accession>A0A267MLB4</accession>
<keyword evidence="5" id="KW-0324">Glycolysis</keyword>
<evidence type="ECO:0000313" key="10">
    <source>
        <dbReference type="Proteomes" id="UP000216024"/>
    </source>
</evidence>
<dbReference type="AlphaFoldDB" id="A0A267MLB4"/>
<dbReference type="InterPro" id="IPR004456">
    <property type="entry name" value="Pglycerate_mutase_ApgM"/>
</dbReference>
<dbReference type="RefSeq" id="WP_095131490.1">
    <property type="nucleotide sequence ID" value="NZ_NIBG01000003.1"/>
</dbReference>
<protein>
    <recommendedName>
        <fullName evidence="8">Metalloenzyme domain-containing protein</fullName>
    </recommendedName>
</protein>
<comment type="pathway">
    <text evidence="3">Carbohydrate degradation.</text>
</comment>
<evidence type="ECO:0000256" key="4">
    <source>
        <dbReference type="ARBA" id="ARBA00005524"/>
    </source>
</evidence>
<dbReference type="PANTHER" id="PTHR31209:SF0">
    <property type="entry name" value="METALLOENZYME DOMAIN-CONTAINING PROTEIN"/>
    <property type="match status" value="1"/>
</dbReference>
<dbReference type="Pfam" id="PF01676">
    <property type="entry name" value="Metalloenzyme"/>
    <property type="match status" value="1"/>
</dbReference>
<evidence type="ECO:0000256" key="2">
    <source>
        <dbReference type="ARBA" id="ARBA00002315"/>
    </source>
</evidence>
<feature type="compositionally biased region" description="Basic and acidic residues" evidence="7">
    <location>
        <begin position="188"/>
        <end position="197"/>
    </location>
</feature>
<dbReference type="EMBL" id="NIBG01000003">
    <property type="protein sequence ID" value="PAB60202.1"/>
    <property type="molecule type" value="Genomic_DNA"/>
</dbReference>
<reference evidence="9 10" key="1">
    <citation type="submission" date="2017-06" db="EMBL/GenBank/DDBJ databases">
        <title>Draft genome sequence of anaerobic fermentative bacterium Anaeromicrobium sediminis DY2726D isolated from West Pacific Ocean sediments.</title>
        <authorList>
            <person name="Zeng X."/>
        </authorList>
    </citation>
    <scope>NUCLEOTIDE SEQUENCE [LARGE SCALE GENOMIC DNA]</scope>
    <source>
        <strain evidence="9 10">DY2726D</strain>
    </source>
</reference>
<feature type="domain" description="Metalloenzyme" evidence="8">
    <location>
        <begin position="17"/>
        <end position="394"/>
    </location>
</feature>